<feature type="domain" description="Orc1-like AAA ATPase" evidence="8">
    <location>
        <begin position="14"/>
        <end position="156"/>
    </location>
</feature>
<name>A0A6G1HMB2_9PEZI</name>
<dbReference type="Pfam" id="PF14630">
    <property type="entry name" value="ORC5_C"/>
    <property type="match status" value="1"/>
</dbReference>
<dbReference type="InterPro" id="IPR041664">
    <property type="entry name" value="AAA_16"/>
</dbReference>
<comment type="subcellular location">
    <subcellularLocation>
        <location evidence="1">Nucleus</location>
    </subcellularLocation>
</comment>
<evidence type="ECO:0000256" key="7">
    <source>
        <dbReference type="SAM" id="MobiDB-lite"/>
    </source>
</evidence>
<dbReference type="InterPro" id="IPR020796">
    <property type="entry name" value="ORC5"/>
</dbReference>
<organism evidence="11 12">
    <name type="scientific">Trichodelitschia bisporula</name>
    <dbReference type="NCBI Taxonomy" id="703511"/>
    <lineage>
        <taxon>Eukaryota</taxon>
        <taxon>Fungi</taxon>
        <taxon>Dikarya</taxon>
        <taxon>Ascomycota</taxon>
        <taxon>Pezizomycotina</taxon>
        <taxon>Dothideomycetes</taxon>
        <taxon>Dothideomycetes incertae sedis</taxon>
        <taxon>Phaeotrichales</taxon>
        <taxon>Phaeotrichaceae</taxon>
        <taxon>Trichodelitschia</taxon>
    </lineage>
</organism>
<dbReference type="AlphaFoldDB" id="A0A6G1HMB2"/>
<dbReference type="PANTHER" id="PTHR12705:SF0">
    <property type="entry name" value="ORIGIN RECOGNITION COMPLEX SUBUNIT 5"/>
    <property type="match status" value="1"/>
</dbReference>
<evidence type="ECO:0000256" key="1">
    <source>
        <dbReference type="ARBA" id="ARBA00004123"/>
    </source>
</evidence>
<keyword evidence="3" id="KW-0235">DNA replication</keyword>
<feature type="domain" description="ORC5 lid" evidence="10">
    <location>
        <begin position="219"/>
        <end position="278"/>
    </location>
</feature>
<dbReference type="Pfam" id="PF13191">
    <property type="entry name" value="AAA_16"/>
    <property type="match status" value="1"/>
</dbReference>
<evidence type="ECO:0000259" key="10">
    <source>
        <dbReference type="Pfam" id="PF21639"/>
    </source>
</evidence>
<evidence type="ECO:0000313" key="11">
    <source>
        <dbReference type="EMBL" id="KAF2397132.1"/>
    </source>
</evidence>
<dbReference type="OrthoDB" id="365981at2759"/>
<keyword evidence="4" id="KW-0547">Nucleotide-binding</keyword>
<dbReference type="InterPro" id="IPR047088">
    <property type="entry name" value="ORC5_C"/>
</dbReference>
<dbReference type="Pfam" id="PF21639">
    <property type="entry name" value="ORC5_lid"/>
    <property type="match status" value="1"/>
</dbReference>
<proteinExistence type="inferred from homology"/>
<evidence type="ECO:0000256" key="4">
    <source>
        <dbReference type="ARBA" id="ARBA00022741"/>
    </source>
</evidence>
<dbReference type="CDD" id="cd00882">
    <property type="entry name" value="Ras_like_GTPase"/>
    <property type="match status" value="1"/>
</dbReference>
<feature type="domain" description="Origin recognition complex subunit 5 C-terminal" evidence="9">
    <location>
        <begin position="306"/>
        <end position="445"/>
    </location>
</feature>
<dbReference type="Gene3D" id="3.40.50.300">
    <property type="entry name" value="P-loop containing nucleotide triphosphate hydrolases"/>
    <property type="match status" value="1"/>
</dbReference>
<evidence type="ECO:0000259" key="8">
    <source>
        <dbReference type="Pfam" id="PF13191"/>
    </source>
</evidence>
<dbReference type="SUPFAM" id="SSF52540">
    <property type="entry name" value="P-loop containing nucleoside triphosphate hydrolases"/>
    <property type="match status" value="1"/>
</dbReference>
<reference evidence="11" key="1">
    <citation type="journal article" date="2020" name="Stud. Mycol.">
        <title>101 Dothideomycetes genomes: a test case for predicting lifestyles and emergence of pathogens.</title>
        <authorList>
            <person name="Haridas S."/>
            <person name="Albert R."/>
            <person name="Binder M."/>
            <person name="Bloem J."/>
            <person name="Labutti K."/>
            <person name="Salamov A."/>
            <person name="Andreopoulos B."/>
            <person name="Baker S."/>
            <person name="Barry K."/>
            <person name="Bills G."/>
            <person name="Bluhm B."/>
            <person name="Cannon C."/>
            <person name="Castanera R."/>
            <person name="Culley D."/>
            <person name="Daum C."/>
            <person name="Ezra D."/>
            <person name="Gonzalez J."/>
            <person name="Henrissat B."/>
            <person name="Kuo A."/>
            <person name="Liang C."/>
            <person name="Lipzen A."/>
            <person name="Lutzoni F."/>
            <person name="Magnuson J."/>
            <person name="Mondo S."/>
            <person name="Nolan M."/>
            <person name="Ohm R."/>
            <person name="Pangilinan J."/>
            <person name="Park H.-J."/>
            <person name="Ramirez L."/>
            <person name="Alfaro M."/>
            <person name="Sun H."/>
            <person name="Tritt A."/>
            <person name="Yoshinaga Y."/>
            <person name="Zwiers L.-H."/>
            <person name="Turgeon B."/>
            <person name="Goodwin S."/>
            <person name="Spatafora J."/>
            <person name="Crous P."/>
            <person name="Grigoriev I."/>
        </authorList>
    </citation>
    <scope>NUCLEOTIDE SEQUENCE</scope>
    <source>
        <strain evidence="11">CBS 262.69</strain>
    </source>
</reference>
<comment type="similarity">
    <text evidence="2">Belongs to the ORC5 family.</text>
</comment>
<dbReference type="Proteomes" id="UP000799640">
    <property type="component" value="Unassembled WGS sequence"/>
</dbReference>
<dbReference type="GO" id="GO:0006270">
    <property type="term" value="P:DNA replication initiation"/>
    <property type="evidence" value="ECO:0007669"/>
    <property type="project" value="TreeGrafter"/>
</dbReference>
<dbReference type="InterPro" id="IPR048866">
    <property type="entry name" value="ORC5_lid"/>
</dbReference>
<evidence type="ECO:0000313" key="12">
    <source>
        <dbReference type="Proteomes" id="UP000799640"/>
    </source>
</evidence>
<keyword evidence="5" id="KW-0067">ATP-binding</keyword>
<evidence type="ECO:0000256" key="5">
    <source>
        <dbReference type="ARBA" id="ARBA00022840"/>
    </source>
</evidence>
<accession>A0A6G1HMB2</accession>
<dbReference type="EMBL" id="ML996704">
    <property type="protein sequence ID" value="KAF2397132.1"/>
    <property type="molecule type" value="Genomic_DNA"/>
</dbReference>
<dbReference type="GO" id="GO:0003688">
    <property type="term" value="F:DNA replication origin binding"/>
    <property type="evidence" value="ECO:0007669"/>
    <property type="project" value="TreeGrafter"/>
</dbReference>
<keyword evidence="12" id="KW-1185">Reference proteome</keyword>
<keyword evidence="6" id="KW-0539">Nucleus</keyword>
<sequence>MPPDYQLLGHLNAQFPCRELQIRSLATLLQPTAPSPSCLVVHGTEAVGKSAIVQALLEGLEIPHALISSRECITGRHLLEHTLAACTTVIAPSDPESAGSTRCESLNTLQVCLQRLLQTQDKFVLVFDGIDRQREAYSSLIPALMRMGETVPALIVLLIVSSPSPRIFHSTGVPHIHFPSYVKEELIRILSLSPLPIWEEPPDTDYDPETATEESAWVWTRFCSAVWDTIAKGAARDLNSFRDVCERLWRPFVAPIVSGSYGTRDFSRLLVAKRTLFQGEEALINNMLVAEESQAIKAVEIGNHELPYYSKLLLCAAYLASYNSPRQDQIYFVKSSDKKRKRRGGAQAGTKPTKHRKIPRSMLAPSPFPLDRLLAILHALTPHPLPQTSDLLTQLTTLVSLRLILRAGTSGSDVLDGTTKWRINCSSDYVVALGRAVGVEMRDYLADN</sequence>
<evidence type="ECO:0000259" key="9">
    <source>
        <dbReference type="Pfam" id="PF14630"/>
    </source>
</evidence>
<dbReference type="PANTHER" id="PTHR12705">
    <property type="entry name" value="ORIGIN RECOGNITION COMPLEX SUBUNIT 5"/>
    <property type="match status" value="1"/>
</dbReference>
<feature type="region of interest" description="Disordered" evidence="7">
    <location>
        <begin position="333"/>
        <end position="361"/>
    </location>
</feature>
<dbReference type="GO" id="GO:0005664">
    <property type="term" value="C:nuclear origin of replication recognition complex"/>
    <property type="evidence" value="ECO:0007669"/>
    <property type="project" value="TreeGrafter"/>
</dbReference>
<dbReference type="InterPro" id="IPR027417">
    <property type="entry name" value="P-loop_NTPase"/>
</dbReference>
<evidence type="ECO:0000256" key="3">
    <source>
        <dbReference type="ARBA" id="ARBA00022705"/>
    </source>
</evidence>
<evidence type="ECO:0000256" key="2">
    <source>
        <dbReference type="ARBA" id="ARBA00006269"/>
    </source>
</evidence>
<protein>
    <submittedName>
        <fullName evidence="11">Uncharacterized protein</fullName>
    </submittedName>
</protein>
<evidence type="ECO:0000256" key="6">
    <source>
        <dbReference type="ARBA" id="ARBA00023242"/>
    </source>
</evidence>
<gene>
    <name evidence="11" type="ORF">EJ06DRAFT_539559</name>
</gene>